<gene>
    <name evidence="5" type="ORF">KPH14_010448</name>
</gene>
<dbReference type="PANTHER" id="PTHR10545:SF29">
    <property type="entry name" value="GH14572P-RELATED"/>
    <property type="match status" value="1"/>
</dbReference>
<proteinExistence type="inferred from homology"/>
<accession>A0AAD9RU33</accession>
<feature type="domain" description="N-acetyltransferase" evidence="4">
    <location>
        <begin position="4"/>
        <end position="154"/>
    </location>
</feature>
<evidence type="ECO:0000259" key="4">
    <source>
        <dbReference type="PROSITE" id="PS51186"/>
    </source>
</evidence>
<dbReference type="Proteomes" id="UP001258017">
    <property type="component" value="Unassembled WGS sequence"/>
</dbReference>
<evidence type="ECO:0000256" key="1">
    <source>
        <dbReference type="ARBA" id="ARBA00008694"/>
    </source>
</evidence>
<dbReference type="InterPro" id="IPR016181">
    <property type="entry name" value="Acyl_CoA_acyltransferase"/>
</dbReference>
<keyword evidence="2" id="KW-0808">Transferase</keyword>
<evidence type="ECO:0000256" key="3">
    <source>
        <dbReference type="ARBA" id="ARBA00023315"/>
    </source>
</evidence>
<comment type="caution">
    <text evidence="5">The sequence shown here is derived from an EMBL/GenBank/DDBJ whole genome shotgun (WGS) entry which is preliminary data.</text>
</comment>
<dbReference type="Gene3D" id="3.40.630.30">
    <property type="match status" value="1"/>
</dbReference>
<dbReference type="InterPro" id="IPR000182">
    <property type="entry name" value="GNAT_dom"/>
</dbReference>
<dbReference type="SUPFAM" id="SSF55729">
    <property type="entry name" value="Acyl-CoA N-acyltransferases (Nat)"/>
    <property type="match status" value="1"/>
</dbReference>
<keyword evidence="6" id="KW-1185">Reference proteome</keyword>
<name>A0AAD9RU33_9HYME</name>
<protein>
    <recommendedName>
        <fullName evidence="4">N-acetyltransferase domain-containing protein</fullName>
    </recommendedName>
</protein>
<reference evidence="5" key="1">
    <citation type="submission" date="2021-08" db="EMBL/GenBank/DDBJ databases">
        <authorList>
            <person name="Misof B."/>
            <person name="Oliver O."/>
            <person name="Podsiadlowski L."/>
            <person name="Donath A."/>
            <person name="Peters R."/>
            <person name="Mayer C."/>
            <person name="Rust J."/>
            <person name="Gunkel S."/>
            <person name="Lesny P."/>
            <person name="Martin S."/>
            <person name="Oeyen J.P."/>
            <person name="Petersen M."/>
            <person name="Panagiotis P."/>
            <person name="Wilbrandt J."/>
            <person name="Tanja T."/>
        </authorList>
    </citation>
    <scope>NUCLEOTIDE SEQUENCE</scope>
    <source>
        <strain evidence="5">GBR_01_08_01A</strain>
        <tissue evidence="5">Thorax + abdomen</tissue>
    </source>
</reference>
<sequence>MDNIEIRKAKREDCFAIRTLIQELADYEKMPNEPKIDYKTLERDGFDIEHPLFICYVATLNQQVIGYALAYYTYSTWAGKAMYLEDLYVTLDYRRKHIGTKLLKMIAKVAKDNDCCRLDFAVLKWNPAQEFYKSLGAIDLTEETGWHQYRFTRTALETLAIS</sequence>
<dbReference type="GO" id="GO:0008080">
    <property type="term" value="F:N-acetyltransferase activity"/>
    <property type="evidence" value="ECO:0007669"/>
    <property type="project" value="UniProtKB-ARBA"/>
</dbReference>
<dbReference type="AlphaFoldDB" id="A0AAD9RU33"/>
<dbReference type="Pfam" id="PF00583">
    <property type="entry name" value="Acetyltransf_1"/>
    <property type="match status" value="1"/>
</dbReference>
<evidence type="ECO:0000256" key="2">
    <source>
        <dbReference type="ARBA" id="ARBA00022679"/>
    </source>
</evidence>
<dbReference type="EMBL" id="JAIFRP010000021">
    <property type="protein sequence ID" value="KAK2585854.1"/>
    <property type="molecule type" value="Genomic_DNA"/>
</dbReference>
<dbReference type="PANTHER" id="PTHR10545">
    <property type="entry name" value="DIAMINE N-ACETYLTRANSFERASE"/>
    <property type="match status" value="1"/>
</dbReference>
<keyword evidence="3" id="KW-0012">Acyltransferase</keyword>
<dbReference type="InterPro" id="IPR051016">
    <property type="entry name" value="Diverse_Substrate_AcTransf"/>
</dbReference>
<evidence type="ECO:0000313" key="6">
    <source>
        <dbReference type="Proteomes" id="UP001258017"/>
    </source>
</evidence>
<dbReference type="CDD" id="cd04301">
    <property type="entry name" value="NAT_SF"/>
    <property type="match status" value="1"/>
</dbReference>
<organism evidence="5 6">
    <name type="scientific">Odynerus spinipes</name>
    <dbReference type="NCBI Taxonomy" id="1348599"/>
    <lineage>
        <taxon>Eukaryota</taxon>
        <taxon>Metazoa</taxon>
        <taxon>Ecdysozoa</taxon>
        <taxon>Arthropoda</taxon>
        <taxon>Hexapoda</taxon>
        <taxon>Insecta</taxon>
        <taxon>Pterygota</taxon>
        <taxon>Neoptera</taxon>
        <taxon>Endopterygota</taxon>
        <taxon>Hymenoptera</taxon>
        <taxon>Apocrita</taxon>
        <taxon>Aculeata</taxon>
        <taxon>Vespoidea</taxon>
        <taxon>Vespidae</taxon>
        <taxon>Eumeninae</taxon>
        <taxon>Odynerus</taxon>
    </lineage>
</organism>
<dbReference type="FunFam" id="3.40.630.30:FF:000064">
    <property type="entry name" value="GNAT family acetyltransferase"/>
    <property type="match status" value="1"/>
</dbReference>
<evidence type="ECO:0000313" key="5">
    <source>
        <dbReference type="EMBL" id="KAK2585854.1"/>
    </source>
</evidence>
<dbReference type="PROSITE" id="PS51186">
    <property type="entry name" value="GNAT"/>
    <property type="match status" value="1"/>
</dbReference>
<reference evidence="5" key="2">
    <citation type="journal article" date="2023" name="Commun. Biol.">
        <title>Intrasexual cuticular hydrocarbon dimorphism in a wasp sheds light on hydrocarbon biosynthesis genes in Hymenoptera.</title>
        <authorList>
            <person name="Moris V.C."/>
            <person name="Podsiadlowski L."/>
            <person name="Martin S."/>
            <person name="Oeyen J.P."/>
            <person name="Donath A."/>
            <person name="Petersen M."/>
            <person name="Wilbrandt J."/>
            <person name="Misof B."/>
            <person name="Liedtke D."/>
            <person name="Thamm M."/>
            <person name="Scheiner R."/>
            <person name="Schmitt T."/>
            <person name="Niehuis O."/>
        </authorList>
    </citation>
    <scope>NUCLEOTIDE SEQUENCE</scope>
    <source>
        <strain evidence="5">GBR_01_08_01A</strain>
    </source>
</reference>
<comment type="similarity">
    <text evidence="1">Belongs to the acetyltransferase family.</text>
</comment>